<accession>A0A6A2WF90</accession>
<sequence length="51" mass="5415">MAARVKMLRGTATPDVGGGGASVLTKGYSFKDLDRMILEAPPVDEFEMAVD</sequence>
<protein>
    <submittedName>
        <fullName evidence="1">Uncharacterized protein</fullName>
    </submittedName>
</protein>
<comment type="caution">
    <text evidence="1">The sequence shown here is derived from an EMBL/GenBank/DDBJ whole genome shotgun (WGS) entry which is preliminary data.</text>
</comment>
<organism evidence="1 2">
    <name type="scientific">Hibiscus syriacus</name>
    <name type="common">Rose of Sharon</name>
    <dbReference type="NCBI Taxonomy" id="106335"/>
    <lineage>
        <taxon>Eukaryota</taxon>
        <taxon>Viridiplantae</taxon>
        <taxon>Streptophyta</taxon>
        <taxon>Embryophyta</taxon>
        <taxon>Tracheophyta</taxon>
        <taxon>Spermatophyta</taxon>
        <taxon>Magnoliopsida</taxon>
        <taxon>eudicotyledons</taxon>
        <taxon>Gunneridae</taxon>
        <taxon>Pentapetalae</taxon>
        <taxon>rosids</taxon>
        <taxon>malvids</taxon>
        <taxon>Malvales</taxon>
        <taxon>Malvaceae</taxon>
        <taxon>Malvoideae</taxon>
        <taxon>Hibiscus</taxon>
    </lineage>
</organism>
<proteinExistence type="predicted"/>
<dbReference type="AlphaFoldDB" id="A0A6A2WF90"/>
<dbReference type="EMBL" id="VEPZ02001768">
    <property type="protein sequence ID" value="KAE8656181.1"/>
    <property type="molecule type" value="Genomic_DNA"/>
</dbReference>
<reference evidence="1" key="1">
    <citation type="submission" date="2019-09" db="EMBL/GenBank/DDBJ databases">
        <title>Draft genome information of white flower Hibiscus syriacus.</title>
        <authorList>
            <person name="Kim Y.-M."/>
        </authorList>
    </citation>
    <scope>NUCLEOTIDE SEQUENCE [LARGE SCALE GENOMIC DNA]</scope>
    <source>
        <strain evidence="1">YM2019G1</strain>
    </source>
</reference>
<gene>
    <name evidence="1" type="ORF">F3Y22_tig00117005pilonHSYRG00054</name>
</gene>
<name>A0A6A2WF90_HIBSY</name>
<evidence type="ECO:0000313" key="2">
    <source>
        <dbReference type="Proteomes" id="UP000436088"/>
    </source>
</evidence>
<evidence type="ECO:0000313" key="1">
    <source>
        <dbReference type="EMBL" id="KAE8656181.1"/>
    </source>
</evidence>
<dbReference type="Proteomes" id="UP000436088">
    <property type="component" value="Unassembled WGS sequence"/>
</dbReference>
<keyword evidence="2" id="KW-1185">Reference proteome</keyword>